<evidence type="ECO:0000313" key="2">
    <source>
        <dbReference type="EMBL" id="SEM47721.1"/>
    </source>
</evidence>
<sequence>MTRLWPSLLLLALAQPAFAQTAPFYGPAKRWHGVGYKFGYEDRFDKDGSWRVDAAVRTGDAAAVAIHRMAERAREQGYAYVYLLGGRTIRARGINQAFVYAVPSHAATPPVACPPRFVKSCYMASVDRLLAALRGVDGTQPGVQVPHARDGVGRAVYQSPYGLGRIGTAEQRQGTGGSVMTDVLPIRRVVTASLPPTQAPAETAAQQRFARALKANQPVRGRDAKLGWTISD</sequence>
<name>A0A1H7YP74_9SPHN</name>
<feature type="signal peptide" evidence="1">
    <location>
        <begin position="1"/>
        <end position="19"/>
    </location>
</feature>
<feature type="chain" id="PRO_5011548174" evidence="1">
    <location>
        <begin position="20"/>
        <end position="232"/>
    </location>
</feature>
<dbReference type="EMBL" id="FOCF01000001">
    <property type="protein sequence ID" value="SEM47721.1"/>
    <property type="molecule type" value="Genomic_DNA"/>
</dbReference>
<dbReference type="Proteomes" id="UP000199206">
    <property type="component" value="Unassembled WGS sequence"/>
</dbReference>
<reference evidence="3" key="1">
    <citation type="submission" date="2016-10" db="EMBL/GenBank/DDBJ databases">
        <authorList>
            <person name="Varghese N."/>
            <person name="Submissions S."/>
        </authorList>
    </citation>
    <scope>NUCLEOTIDE SEQUENCE [LARGE SCALE GENOMIC DNA]</scope>
    <source>
        <strain evidence="3">S6-262</strain>
    </source>
</reference>
<dbReference type="STRING" id="1166340.SAMN05192583_0342"/>
<dbReference type="AlphaFoldDB" id="A0A1H7YP74"/>
<gene>
    <name evidence="2" type="ORF">SAMN05192583_0342</name>
</gene>
<proteinExistence type="predicted"/>
<dbReference type="RefSeq" id="WP_139197930.1">
    <property type="nucleotide sequence ID" value="NZ_FOCF01000001.1"/>
</dbReference>
<dbReference type="OrthoDB" id="7572971at2"/>
<accession>A0A1H7YP74</accession>
<keyword evidence="3" id="KW-1185">Reference proteome</keyword>
<evidence type="ECO:0000256" key="1">
    <source>
        <dbReference type="SAM" id="SignalP"/>
    </source>
</evidence>
<keyword evidence="1" id="KW-0732">Signal</keyword>
<organism evidence="2 3">
    <name type="scientific">Sphingomonas gellani</name>
    <dbReference type="NCBI Taxonomy" id="1166340"/>
    <lineage>
        <taxon>Bacteria</taxon>
        <taxon>Pseudomonadati</taxon>
        <taxon>Pseudomonadota</taxon>
        <taxon>Alphaproteobacteria</taxon>
        <taxon>Sphingomonadales</taxon>
        <taxon>Sphingomonadaceae</taxon>
        <taxon>Sphingomonas</taxon>
    </lineage>
</organism>
<protein>
    <submittedName>
        <fullName evidence="2">Uncharacterized protein</fullName>
    </submittedName>
</protein>
<evidence type="ECO:0000313" key="3">
    <source>
        <dbReference type="Proteomes" id="UP000199206"/>
    </source>
</evidence>